<protein>
    <submittedName>
        <fullName evidence="1">Uncharacterized protein</fullName>
    </submittedName>
</protein>
<accession>A0AAW0S1Q1</accession>
<gene>
    <name evidence="1" type="ORF">G3M48_010563</name>
</gene>
<organism evidence="1 2">
    <name type="scientific">Beauveria asiatica</name>
    <dbReference type="NCBI Taxonomy" id="1069075"/>
    <lineage>
        <taxon>Eukaryota</taxon>
        <taxon>Fungi</taxon>
        <taxon>Dikarya</taxon>
        <taxon>Ascomycota</taxon>
        <taxon>Pezizomycotina</taxon>
        <taxon>Sordariomycetes</taxon>
        <taxon>Hypocreomycetidae</taxon>
        <taxon>Hypocreales</taxon>
        <taxon>Cordycipitaceae</taxon>
        <taxon>Beauveria</taxon>
    </lineage>
</organism>
<name>A0AAW0S1Q1_9HYPO</name>
<dbReference type="Proteomes" id="UP001397290">
    <property type="component" value="Unassembled WGS sequence"/>
</dbReference>
<comment type="caution">
    <text evidence="1">The sequence shown here is derived from an EMBL/GenBank/DDBJ whole genome shotgun (WGS) entry which is preliminary data.</text>
</comment>
<evidence type="ECO:0000313" key="2">
    <source>
        <dbReference type="Proteomes" id="UP001397290"/>
    </source>
</evidence>
<keyword evidence="2" id="KW-1185">Reference proteome</keyword>
<evidence type="ECO:0000313" key="1">
    <source>
        <dbReference type="EMBL" id="KAK8148278.1"/>
    </source>
</evidence>
<reference evidence="1 2" key="1">
    <citation type="submission" date="2020-02" db="EMBL/GenBank/DDBJ databases">
        <title>Comparative genomics of the hypocrealean fungal genus Beauvera.</title>
        <authorList>
            <person name="Showalter D.N."/>
            <person name="Bushley K.E."/>
            <person name="Rehner S.A."/>
        </authorList>
    </citation>
    <scope>NUCLEOTIDE SEQUENCE [LARGE SCALE GENOMIC DNA]</scope>
    <source>
        <strain evidence="1 2">ARSEF4384</strain>
    </source>
</reference>
<sequence>MAVSELPDRRRGFHVLNDERKEAVGGHVAADDSSTPAITVLRQNAGRLYVEDSDEDVC</sequence>
<proteinExistence type="predicted"/>
<dbReference type="EMBL" id="JAAHCF010000099">
    <property type="protein sequence ID" value="KAK8148278.1"/>
    <property type="molecule type" value="Genomic_DNA"/>
</dbReference>
<dbReference type="AlphaFoldDB" id="A0AAW0S1Q1"/>